<protein>
    <recommendedName>
        <fullName evidence="3">N-acetylglucosamine-induced protein 1</fullName>
    </recommendedName>
</protein>
<reference evidence="1 2" key="1">
    <citation type="submission" date="2024-03" db="EMBL/GenBank/DDBJ databases">
        <title>Genome-scale model development and genomic sequencing of the oleaginous clade Lipomyces.</title>
        <authorList>
            <consortium name="Lawrence Berkeley National Laboratory"/>
            <person name="Czajka J.J."/>
            <person name="Han Y."/>
            <person name="Kim J."/>
            <person name="Mondo S.J."/>
            <person name="Hofstad B.A."/>
            <person name="Robles A."/>
            <person name="Haridas S."/>
            <person name="Riley R."/>
            <person name="LaButti K."/>
            <person name="Pangilinan J."/>
            <person name="Andreopoulos W."/>
            <person name="Lipzen A."/>
            <person name="Yan J."/>
            <person name="Wang M."/>
            <person name="Ng V."/>
            <person name="Grigoriev I.V."/>
            <person name="Spatafora J.W."/>
            <person name="Magnuson J.K."/>
            <person name="Baker S.E."/>
            <person name="Pomraning K.R."/>
        </authorList>
    </citation>
    <scope>NUCLEOTIDE SEQUENCE [LARGE SCALE GENOMIC DNA]</scope>
    <source>
        <strain evidence="1 2">Phaff 52-87</strain>
    </source>
</reference>
<name>A0ABR1FCZ0_9ASCO</name>
<proteinExistence type="predicted"/>
<dbReference type="Proteomes" id="UP001498771">
    <property type="component" value="Unassembled WGS sequence"/>
</dbReference>
<sequence length="250" mass="28224">MDGSGLETEPEAIGIVEPVLESVKEAAVSGDVSIEHIPRHLLVGADAVNALRPDSDFVRYSWDRLKEIIGSNQLSLLGRVPSDLRKYILWKAQTIEKYGKVSNFILQERLHWGPGEELAAPSGSSLFECRSDYKILMNDFPYGFEKGIVHVVVWTKLAIPKLDTAVADLTPAARAAIEEFVDKTFRLPLEMQVEDILWFKNWAALMSVRDIDHFHVLLNRPPVDERLVDILGEDVDVKRKWAAIDPRVEL</sequence>
<dbReference type="RefSeq" id="XP_064770076.1">
    <property type="nucleotide sequence ID" value="XM_064913864.1"/>
</dbReference>
<dbReference type="PANTHER" id="PTHR35020">
    <property type="entry name" value="N-ACETYLGLUCOSAMINE-INDUCED PROTEIN 1"/>
    <property type="match status" value="1"/>
</dbReference>
<accession>A0ABR1FCZ0</accession>
<dbReference type="InterPro" id="IPR022036">
    <property type="entry name" value="DUF3605"/>
</dbReference>
<dbReference type="EMBL" id="JBBJBU010000001">
    <property type="protein sequence ID" value="KAK7207043.1"/>
    <property type="molecule type" value="Genomic_DNA"/>
</dbReference>
<gene>
    <name evidence="1" type="ORF">BZA70DRAFT_286422</name>
</gene>
<evidence type="ECO:0008006" key="3">
    <source>
        <dbReference type="Google" id="ProtNLM"/>
    </source>
</evidence>
<dbReference type="Pfam" id="PF12239">
    <property type="entry name" value="DUF3605"/>
    <property type="match status" value="1"/>
</dbReference>
<dbReference type="GeneID" id="90039376"/>
<keyword evidence="2" id="KW-1185">Reference proteome</keyword>
<organism evidence="1 2">
    <name type="scientific">Myxozyma melibiosi</name>
    <dbReference type="NCBI Taxonomy" id="54550"/>
    <lineage>
        <taxon>Eukaryota</taxon>
        <taxon>Fungi</taxon>
        <taxon>Dikarya</taxon>
        <taxon>Ascomycota</taxon>
        <taxon>Saccharomycotina</taxon>
        <taxon>Lipomycetes</taxon>
        <taxon>Lipomycetales</taxon>
        <taxon>Lipomycetaceae</taxon>
        <taxon>Myxozyma</taxon>
    </lineage>
</organism>
<evidence type="ECO:0000313" key="2">
    <source>
        <dbReference type="Proteomes" id="UP001498771"/>
    </source>
</evidence>
<evidence type="ECO:0000313" key="1">
    <source>
        <dbReference type="EMBL" id="KAK7207043.1"/>
    </source>
</evidence>
<dbReference type="PANTHER" id="PTHR35020:SF4">
    <property type="entry name" value="N-ACETYLGLUCOSAMINE-INDUCED PROTEIN 1"/>
    <property type="match status" value="1"/>
</dbReference>
<comment type="caution">
    <text evidence="1">The sequence shown here is derived from an EMBL/GenBank/DDBJ whole genome shotgun (WGS) entry which is preliminary data.</text>
</comment>